<comment type="caution">
    <text evidence="4">The sequence shown here is derived from an EMBL/GenBank/DDBJ whole genome shotgun (WGS) entry which is preliminary data.</text>
</comment>
<reference evidence="4" key="1">
    <citation type="submission" date="2021-04" db="EMBL/GenBank/DDBJ databases">
        <authorList>
            <person name="Zhang D.-C."/>
        </authorList>
    </citation>
    <scope>NUCLEOTIDE SEQUENCE</scope>
    <source>
        <strain evidence="4">CGMCC 1.15697</strain>
    </source>
</reference>
<evidence type="ECO:0000256" key="1">
    <source>
        <dbReference type="ARBA" id="ARBA00022988"/>
    </source>
</evidence>
<gene>
    <name evidence="3" type="primary">ureF</name>
    <name evidence="4" type="ORF">KAJ83_14660</name>
</gene>
<dbReference type="Proteomes" id="UP000672602">
    <property type="component" value="Unassembled WGS sequence"/>
</dbReference>
<evidence type="ECO:0000313" key="4">
    <source>
        <dbReference type="EMBL" id="MBP5858259.1"/>
    </source>
</evidence>
<protein>
    <recommendedName>
        <fullName evidence="3">Urease accessory protein UreF</fullName>
    </recommendedName>
</protein>
<proteinExistence type="inferred from homology"/>
<comment type="similarity">
    <text evidence="3">Belongs to the UreF family.</text>
</comment>
<dbReference type="Pfam" id="PF01730">
    <property type="entry name" value="UreF"/>
    <property type="match status" value="1"/>
</dbReference>
<dbReference type="PANTHER" id="PTHR33620">
    <property type="entry name" value="UREASE ACCESSORY PROTEIN F"/>
    <property type="match status" value="1"/>
</dbReference>
<accession>A0A8J7V4Z6</accession>
<sequence>MATGMGTGTAMDDAALYKVSVWLSPAFPVGGYTYSHGLEWAIEAGEVRDAESLRDWLETCLAHGAGRSDAILLAAAWRAACADDRAALATVEELAAALSPSRERALETHQQGQAFARTAAAVWPEAALDGATLRYPVAVGWTAGRHQVPLRATLICFLQAFAANIVSAGVRAIPLGQTDGQRVTAALAECAVAIAGEAETAPLDEIGGAALRIDLASLHHETQYSRLFRS</sequence>
<name>A0A8J7V4Z6_9PROT</name>
<dbReference type="AlphaFoldDB" id="A0A8J7V4Z6"/>
<comment type="subcellular location">
    <subcellularLocation>
        <location evidence="3">Cytoplasm</location>
    </subcellularLocation>
</comment>
<keyword evidence="3" id="KW-0963">Cytoplasm</keyword>
<dbReference type="GO" id="GO:0016151">
    <property type="term" value="F:nickel cation binding"/>
    <property type="evidence" value="ECO:0007669"/>
    <property type="project" value="UniProtKB-UniRule"/>
</dbReference>
<keyword evidence="2 3" id="KW-0143">Chaperone</keyword>
<dbReference type="GO" id="GO:0005737">
    <property type="term" value="C:cytoplasm"/>
    <property type="evidence" value="ECO:0007669"/>
    <property type="project" value="UniProtKB-SubCell"/>
</dbReference>
<evidence type="ECO:0000256" key="2">
    <source>
        <dbReference type="ARBA" id="ARBA00023186"/>
    </source>
</evidence>
<dbReference type="HAMAP" id="MF_01385">
    <property type="entry name" value="UreF"/>
    <property type="match status" value="1"/>
</dbReference>
<dbReference type="PIRSF" id="PIRSF009467">
    <property type="entry name" value="Ureas_acces_UreF"/>
    <property type="match status" value="1"/>
</dbReference>
<comment type="subunit">
    <text evidence="3">UreD, UreF and UreG form a complex that acts as a GTP-hydrolysis-dependent molecular chaperone, activating the urease apoprotein by helping to assemble the nickel containing metallocenter of UreC. The UreE protein probably delivers the nickel.</text>
</comment>
<keyword evidence="5" id="KW-1185">Reference proteome</keyword>
<dbReference type="InterPro" id="IPR038277">
    <property type="entry name" value="UreF_sf"/>
</dbReference>
<dbReference type="Gene3D" id="1.10.4190.10">
    <property type="entry name" value="Urease accessory protein UreF"/>
    <property type="match status" value="1"/>
</dbReference>
<comment type="function">
    <text evidence="3">Required for maturation of urease via the functional incorporation of the urease nickel metallocenter.</text>
</comment>
<dbReference type="EMBL" id="JAGMWN010000007">
    <property type="protein sequence ID" value="MBP5858259.1"/>
    <property type="molecule type" value="Genomic_DNA"/>
</dbReference>
<organism evidence="4 5">
    <name type="scientific">Marivibrio halodurans</name>
    <dbReference type="NCBI Taxonomy" id="2039722"/>
    <lineage>
        <taxon>Bacteria</taxon>
        <taxon>Pseudomonadati</taxon>
        <taxon>Pseudomonadota</taxon>
        <taxon>Alphaproteobacteria</taxon>
        <taxon>Rhodospirillales</taxon>
        <taxon>Rhodospirillaceae</taxon>
        <taxon>Marivibrio</taxon>
    </lineage>
</organism>
<dbReference type="InterPro" id="IPR002639">
    <property type="entry name" value="UreF"/>
</dbReference>
<dbReference type="PANTHER" id="PTHR33620:SF1">
    <property type="entry name" value="UREASE ACCESSORY PROTEIN F"/>
    <property type="match status" value="1"/>
</dbReference>
<keyword evidence="1 3" id="KW-0996">Nickel insertion</keyword>
<evidence type="ECO:0000313" key="5">
    <source>
        <dbReference type="Proteomes" id="UP000672602"/>
    </source>
</evidence>
<evidence type="ECO:0000256" key="3">
    <source>
        <dbReference type="HAMAP-Rule" id="MF_01385"/>
    </source>
</evidence>